<comment type="caution">
    <text evidence="4">The sequence shown here is derived from an EMBL/GenBank/DDBJ whole genome shotgun (WGS) entry which is preliminary data.</text>
</comment>
<evidence type="ECO:0000256" key="1">
    <source>
        <dbReference type="ARBA" id="ARBA00005278"/>
    </source>
</evidence>
<dbReference type="InterPro" id="IPR004995">
    <property type="entry name" value="Spore_Ger"/>
</dbReference>
<organism evidence="4 5">
    <name type="scientific">Paenibacillus gansuensis</name>
    <dbReference type="NCBI Taxonomy" id="306542"/>
    <lineage>
        <taxon>Bacteria</taxon>
        <taxon>Bacillati</taxon>
        <taxon>Bacillota</taxon>
        <taxon>Bacilli</taxon>
        <taxon>Bacillales</taxon>
        <taxon>Paenibacillaceae</taxon>
        <taxon>Paenibacillus</taxon>
    </lineage>
</organism>
<dbReference type="PANTHER" id="PTHR22550">
    <property type="entry name" value="SPORE GERMINATION PROTEIN"/>
    <property type="match status" value="1"/>
</dbReference>
<feature type="transmembrane region" description="Helical" evidence="3">
    <location>
        <begin position="412"/>
        <end position="439"/>
    </location>
</feature>
<dbReference type="InterPro" id="IPR050768">
    <property type="entry name" value="UPF0353/GerABKA_families"/>
</dbReference>
<keyword evidence="3" id="KW-1133">Transmembrane helix</keyword>
<keyword evidence="5" id="KW-1185">Reference proteome</keyword>
<sequence length="475" mass="52456">MGDVLQQRELLRYQLSPNLQENENVLRKVFSSCSDIVFRKLPSEEQMETLLVYIDGLTNTDALEQFVIQPLLQQDGMDSFKNGILPAAKLVKSESFTDATEGILTGKAILLGKDRPYVLIADFTKFDKRSVTEPVNESSIRGPREAFTEALKTNTSMLRRRLTTSLLKMETFTLGTVTNTTIVLAYLEGTAAASLLQTVRDRLKRANTASILDAGYIEEILEDHTYSPFPQLQNTERPDTVAASLLEGKVAILVDGSPNVIIAPMTFWNGFQAPEDHYEKFMYVSAVRIIRLILFTMSLLLPSFYIALTTFHPQMIPVALMMSISSAREGIPFPTMVETLLMDIMFEGLREAGLRLPKAIGSAVSIVGALVIGEAAVQAGFISAPIVIIVASTGIASFAIPRYSMGLPFRLLRFPLMALSGTLGFFGISAGIIAIIVHLCILESFGEPYFTPIAPLHIKRLKDTVWRSPHGRQQS</sequence>
<dbReference type="RefSeq" id="WP_377600487.1">
    <property type="nucleotide sequence ID" value="NZ_JBHUME010000005.1"/>
</dbReference>
<dbReference type="EMBL" id="JBHUME010000005">
    <property type="protein sequence ID" value="MFD2611638.1"/>
    <property type="molecule type" value="Genomic_DNA"/>
</dbReference>
<proteinExistence type="inferred from homology"/>
<comment type="similarity">
    <text evidence="1">Belongs to the GerABKA family.</text>
</comment>
<evidence type="ECO:0000256" key="2">
    <source>
        <dbReference type="ARBA" id="ARBA00023136"/>
    </source>
</evidence>
<accession>A0ABW5PAU8</accession>
<feature type="transmembrane region" description="Helical" evidence="3">
    <location>
        <begin position="289"/>
        <end position="311"/>
    </location>
</feature>
<keyword evidence="3" id="KW-0812">Transmembrane</keyword>
<keyword evidence="2 3" id="KW-0472">Membrane</keyword>
<name>A0ABW5PAU8_9BACL</name>
<dbReference type="PANTHER" id="PTHR22550:SF5">
    <property type="entry name" value="LEUCINE ZIPPER PROTEIN 4"/>
    <property type="match status" value="1"/>
</dbReference>
<evidence type="ECO:0000256" key="3">
    <source>
        <dbReference type="SAM" id="Phobius"/>
    </source>
</evidence>
<feature type="transmembrane region" description="Helical" evidence="3">
    <location>
        <begin position="379"/>
        <end position="400"/>
    </location>
</feature>
<dbReference type="PIRSF" id="PIRSF005690">
    <property type="entry name" value="GerBA"/>
    <property type="match status" value="1"/>
</dbReference>
<dbReference type="Proteomes" id="UP001597541">
    <property type="component" value="Unassembled WGS sequence"/>
</dbReference>
<evidence type="ECO:0000313" key="4">
    <source>
        <dbReference type="EMBL" id="MFD2611638.1"/>
    </source>
</evidence>
<protein>
    <submittedName>
        <fullName evidence="4">Spore germination protein</fullName>
    </submittedName>
</protein>
<evidence type="ECO:0000313" key="5">
    <source>
        <dbReference type="Proteomes" id="UP001597541"/>
    </source>
</evidence>
<dbReference type="Pfam" id="PF03323">
    <property type="entry name" value="GerA"/>
    <property type="match status" value="1"/>
</dbReference>
<reference evidence="5" key="1">
    <citation type="journal article" date="2019" name="Int. J. Syst. Evol. Microbiol.">
        <title>The Global Catalogue of Microorganisms (GCM) 10K type strain sequencing project: providing services to taxonomists for standard genome sequencing and annotation.</title>
        <authorList>
            <consortium name="The Broad Institute Genomics Platform"/>
            <consortium name="The Broad Institute Genome Sequencing Center for Infectious Disease"/>
            <person name="Wu L."/>
            <person name="Ma J."/>
        </authorList>
    </citation>
    <scope>NUCLEOTIDE SEQUENCE [LARGE SCALE GENOMIC DNA]</scope>
    <source>
        <strain evidence="5">KCTC 3950</strain>
    </source>
</reference>
<gene>
    <name evidence="4" type="ORF">ACFSUF_04290</name>
</gene>